<feature type="transmembrane region" description="Helical" evidence="2">
    <location>
        <begin position="215"/>
        <end position="233"/>
    </location>
</feature>
<feature type="transmembrane region" description="Helical" evidence="2">
    <location>
        <begin position="154"/>
        <end position="175"/>
    </location>
</feature>
<dbReference type="RefSeq" id="WP_344491985.1">
    <property type="nucleotide sequence ID" value="NZ_BAAAUD010000013.1"/>
</dbReference>
<name>A0ABN3WYL2_9ACTN</name>
<keyword evidence="2" id="KW-0812">Transmembrane</keyword>
<comment type="caution">
    <text evidence="3">The sequence shown here is derived from an EMBL/GenBank/DDBJ whole genome shotgun (WGS) entry which is preliminary data.</text>
</comment>
<evidence type="ECO:0000256" key="2">
    <source>
        <dbReference type="SAM" id="Phobius"/>
    </source>
</evidence>
<evidence type="ECO:0008006" key="5">
    <source>
        <dbReference type="Google" id="ProtNLM"/>
    </source>
</evidence>
<dbReference type="Proteomes" id="UP001500403">
    <property type="component" value="Unassembled WGS sequence"/>
</dbReference>
<protein>
    <recommendedName>
        <fullName evidence="5">SpdB2 protein</fullName>
    </recommendedName>
</protein>
<keyword evidence="4" id="KW-1185">Reference proteome</keyword>
<dbReference type="PANTHER" id="PTHR15272:SF0">
    <property type="entry name" value="CHROMATIN ASSEMBLY FACTOR 1 SUBUNIT A"/>
    <property type="match status" value="1"/>
</dbReference>
<feature type="compositionally biased region" description="Basic residues" evidence="1">
    <location>
        <begin position="395"/>
        <end position="408"/>
    </location>
</feature>
<reference evidence="3 4" key="1">
    <citation type="journal article" date="2019" name="Int. J. Syst. Evol. Microbiol.">
        <title>The Global Catalogue of Microorganisms (GCM) 10K type strain sequencing project: providing services to taxonomists for standard genome sequencing and annotation.</title>
        <authorList>
            <consortium name="The Broad Institute Genomics Platform"/>
            <consortium name="The Broad Institute Genome Sequencing Center for Infectious Disease"/>
            <person name="Wu L."/>
            <person name="Ma J."/>
        </authorList>
    </citation>
    <scope>NUCLEOTIDE SEQUENCE [LARGE SCALE GENOMIC DNA]</scope>
    <source>
        <strain evidence="3 4">JCM 9088</strain>
    </source>
</reference>
<feature type="region of interest" description="Disordered" evidence="1">
    <location>
        <begin position="371"/>
        <end position="439"/>
    </location>
</feature>
<dbReference type="EMBL" id="BAAAUD010000013">
    <property type="protein sequence ID" value="GAA2929692.1"/>
    <property type="molecule type" value="Genomic_DNA"/>
</dbReference>
<evidence type="ECO:0000313" key="3">
    <source>
        <dbReference type="EMBL" id="GAA2929692.1"/>
    </source>
</evidence>
<feature type="transmembrane region" description="Helical" evidence="2">
    <location>
        <begin position="181"/>
        <end position="203"/>
    </location>
</feature>
<gene>
    <name evidence="3" type="ORF">GCM10010446_12840</name>
</gene>
<sequence length="439" mass="47925">MTAPPQVNGRKRPAMPLLGDWQPITVGQPAEPAPAAPPAEPGFDPVALAEADAIRARTEAETEARRIAAEAEADAVRVAAEAEAERQRIANERAAMRLAREKAENDAKVAEANRKKEEAERLAAAAREKAEAEERTEAQQEQAEEAASQRWRKAAIGFAVACGIVALPVQISAFWDPNAWWLAATPVFLEGGAWVVLAGAAAAVAARRPHWHFRLIAWVLAFVAAGVNLWHGLAAFDTATACATAFASLAGPGVWDLHEHGRIRKRDGRLSWRQARQQAKEQKKREARAAAREASLRKAEEGIAAKLTELRQKEYPDEWKYALRIAAALGETTVTDAVWERTWDDLHAAKPSYTASTISARNAAAIRLQRVTERAPDGTPGKTTNTQRAIQVKAPPRRSSYRPTPPRRTKNDTPKFHPVARALAADAKRQSAAATEEQK</sequence>
<accession>A0ABN3WYL2</accession>
<organism evidence="3 4">
    <name type="scientific">Streptomyces enissocaesilis</name>
    <dbReference type="NCBI Taxonomy" id="332589"/>
    <lineage>
        <taxon>Bacteria</taxon>
        <taxon>Bacillati</taxon>
        <taxon>Actinomycetota</taxon>
        <taxon>Actinomycetes</taxon>
        <taxon>Kitasatosporales</taxon>
        <taxon>Streptomycetaceae</taxon>
        <taxon>Streptomyces</taxon>
        <taxon>Streptomyces rochei group</taxon>
    </lineage>
</organism>
<evidence type="ECO:0000313" key="4">
    <source>
        <dbReference type="Proteomes" id="UP001500403"/>
    </source>
</evidence>
<evidence type="ECO:0000256" key="1">
    <source>
        <dbReference type="SAM" id="MobiDB-lite"/>
    </source>
</evidence>
<keyword evidence="2" id="KW-0472">Membrane</keyword>
<proteinExistence type="predicted"/>
<keyword evidence="2" id="KW-1133">Transmembrane helix</keyword>
<feature type="region of interest" description="Disordered" evidence="1">
    <location>
        <begin position="104"/>
        <end position="144"/>
    </location>
</feature>
<feature type="compositionally biased region" description="Pro residues" evidence="1">
    <location>
        <begin position="31"/>
        <end position="40"/>
    </location>
</feature>
<dbReference type="PANTHER" id="PTHR15272">
    <property type="entry name" value="CHROMATIN ASSEMBLY FACTOR 1 SUBUNIT A CAF-1 SUBUNIT A"/>
    <property type="match status" value="1"/>
</dbReference>
<feature type="compositionally biased region" description="Basic and acidic residues" evidence="1">
    <location>
        <begin position="104"/>
        <end position="138"/>
    </location>
</feature>
<feature type="region of interest" description="Disordered" evidence="1">
    <location>
        <begin position="1"/>
        <end position="45"/>
    </location>
</feature>